<comment type="caution">
    <text evidence="9">The sequence shown here is derived from an EMBL/GenBank/DDBJ whole genome shotgun (WGS) entry which is preliminary data.</text>
</comment>
<evidence type="ECO:0000256" key="8">
    <source>
        <dbReference type="SAM" id="Phobius"/>
    </source>
</evidence>
<comment type="similarity">
    <text evidence="2 7">Belongs to the MIP/aquaporin (TC 1.A.8) family.</text>
</comment>
<dbReference type="CDD" id="cd00333">
    <property type="entry name" value="MIP"/>
    <property type="match status" value="1"/>
</dbReference>
<evidence type="ECO:0000256" key="6">
    <source>
        <dbReference type="ARBA" id="ARBA00023136"/>
    </source>
</evidence>
<dbReference type="Proteomes" id="UP000242875">
    <property type="component" value="Unassembled WGS sequence"/>
</dbReference>
<evidence type="ECO:0000256" key="3">
    <source>
        <dbReference type="ARBA" id="ARBA00022448"/>
    </source>
</evidence>
<dbReference type="EMBL" id="MVBO01000096">
    <property type="protein sequence ID" value="OZJ03224.1"/>
    <property type="molecule type" value="Genomic_DNA"/>
</dbReference>
<keyword evidence="3 7" id="KW-0813">Transport</keyword>
<evidence type="ECO:0000256" key="5">
    <source>
        <dbReference type="ARBA" id="ARBA00022989"/>
    </source>
</evidence>
<dbReference type="GO" id="GO:0005886">
    <property type="term" value="C:plasma membrane"/>
    <property type="evidence" value="ECO:0007669"/>
    <property type="project" value="TreeGrafter"/>
</dbReference>
<comment type="subcellular location">
    <subcellularLocation>
        <location evidence="1">Membrane</location>
        <topology evidence="1">Multi-pass membrane protein</topology>
    </subcellularLocation>
</comment>
<feature type="transmembrane region" description="Helical" evidence="8">
    <location>
        <begin position="300"/>
        <end position="324"/>
    </location>
</feature>
<feature type="transmembrane region" description="Helical" evidence="8">
    <location>
        <begin position="119"/>
        <end position="139"/>
    </location>
</feature>
<sequence length="347" mass="37919">MSNTTYGEGKANVEQVEDVQTTPAPQTDHHHHAYPQPTTGHPVLEAPFEEVMADKPAAGHIHPVIHAPAWQLRWEAKREWLRPYFAECFAVMIYVTFGCGSVAQFLLGGGIYGSWLNVALAFGLAIAFAVYLCAPISGGHTNPAITVTMAIFRGFPWRRVPGYIISQIIGGFIGACLVYAAFYDTINMFDGGVRQIVGKQATSTIWCNLPAPGITTGWSFWTEFLANAAFTLVVFVLVDENNPLVSPQTAPIMIGLSITTTVLGLAQQGVALNPARDLGPRIFVAIVYGPEIFQLGNHFFWIPMVAPFFGCITSAFIYDMLFYVHPQPQQGSHALEGTTSIHEKDSL</sequence>
<feature type="transmembrane region" description="Helical" evidence="8">
    <location>
        <begin position="160"/>
        <end position="182"/>
    </location>
</feature>
<protein>
    <submittedName>
        <fullName evidence="9">Uncharacterized protein</fullName>
    </submittedName>
</protein>
<evidence type="ECO:0000313" key="9">
    <source>
        <dbReference type="EMBL" id="OZJ03224.1"/>
    </source>
</evidence>
<dbReference type="Gene3D" id="1.20.1080.10">
    <property type="entry name" value="Glycerol uptake facilitator protein"/>
    <property type="match status" value="1"/>
</dbReference>
<reference evidence="9 10" key="1">
    <citation type="journal article" date="2017" name="Mycologia">
        <title>Bifiguratus adelaidae, gen. et sp. nov., a new member of Mucoromycotina in endophytic and soil-dwelling habitats.</title>
        <authorList>
            <person name="Torres-Cruz T.J."/>
            <person name="Billingsley Tobias T.L."/>
            <person name="Almatruk M."/>
            <person name="Hesse C."/>
            <person name="Kuske C.R."/>
            <person name="Desiro A."/>
            <person name="Benucci G.M."/>
            <person name="Bonito G."/>
            <person name="Stajich J.E."/>
            <person name="Dunlap C."/>
            <person name="Arnold A.E."/>
            <person name="Porras-Alfaro A."/>
        </authorList>
    </citation>
    <scope>NUCLEOTIDE SEQUENCE [LARGE SCALE GENOMIC DNA]</scope>
    <source>
        <strain evidence="9 10">AZ0501</strain>
    </source>
</reference>
<dbReference type="NCBIfam" id="TIGR00861">
    <property type="entry name" value="MIP"/>
    <property type="match status" value="1"/>
</dbReference>
<dbReference type="PANTHER" id="PTHR43829">
    <property type="entry name" value="AQUAPORIN OR AQUAGLYCEROPORIN RELATED"/>
    <property type="match status" value="1"/>
</dbReference>
<dbReference type="PROSITE" id="PS00221">
    <property type="entry name" value="MIP"/>
    <property type="match status" value="1"/>
</dbReference>
<keyword evidence="5 8" id="KW-1133">Transmembrane helix</keyword>
<feature type="transmembrane region" description="Helical" evidence="8">
    <location>
        <begin position="250"/>
        <end position="270"/>
    </location>
</feature>
<organism evidence="9 10">
    <name type="scientific">Bifiguratus adelaidae</name>
    <dbReference type="NCBI Taxonomy" id="1938954"/>
    <lineage>
        <taxon>Eukaryota</taxon>
        <taxon>Fungi</taxon>
        <taxon>Fungi incertae sedis</taxon>
        <taxon>Mucoromycota</taxon>
        <taxon>Mucoromycotina</taxon>
        <taxon>Endogonomycetes</taxon>
        <taxon>Endogonales</taxon>
        <taxon>Endogonales incertae sedis</taxon>
        <taxon>Bifiguratus</taxon>
    </lineage>
</organism>
<dbReference type="InterPro" id="IPR050363">
    <property type="entry name" value="MIP/Aquaporin"/>
</dbReference>
<evidence type="ECO:0000313" key="10">
    <source>
        <dbReference type="Proteomes" id="UP000242875"/>
    </source>
</evidence>
<name>A0A261XYA5_9FUNG</name>
<dbReference type="SUPFAM" id="SSF81338">
    <property type="entry name" value="Aquaporin-like"/>
    <property type="match status" value="1"/>
</dbReference>
<evidence type="ECO:0000256" key="1">
    <source>
        <dbReference type="ARBA" id="ARBA00004141"/>
    </source>
</evidence>
<dbReference type="PANTHER" id="PTHR43829:SF9">
    <property type="entry name" value="AQUAPORIN-9"/>
    <property type="match status" value="1"/>
</dbReference>
<keyword evidence="10" id="KW-1185">Reference proteome</keyword>
<evidence type="ECO:0000256" key="7">
    <source>
        <dbReference type="RuleBase" id="RU000477"/>
    </source>
</evidence>
<dbReference type="PRINTS" id="PR00783">
    <property type="entry name" value="MINTRINSICP"/>
</dbReference>
<dbReference type="Pfam" id="PF00230">
    <property type="entry name" value="MIP"/>
    <property type="match status" value="1"/>
</dbReference>
<keyword evidence="6 8" id="KW-0472">Membrane</keyword>
<proteinExistence type="inferred from homology"/>
<dbReference type="OrthoDB" id="3222at2759"/>
<dbReference type="GO" id="GO:0015250">
    <property type="term" value="F:water channel activity"/>
    <property type="evidence" value="ECO:0007669"/>
    <property type="project" value="TreeGrafter"/>
</dbReference>
<feature type="transmembrane region" description="Helical" evidence="8">
    <location>
        <begin position="218"/>
        <end position="238"/>
    </location>
</feature>
<dbReference type="AlphaFoldDB" id="A0A261XYA5"/>
<gene>
    <name evidence="9" type="ORF">BZG36_03447</name>
</gene>
<evidence type="ECO:0000256" key="2">
    <source>
        <dbReference type="ARBA" id="ARBA00006175"/>
    </source>
</evidence>
<evidence type="ECO:0000256" key="4">
    <source>
        <dbReference type="ARBA" id="ARBA00022692"/>
    </source>
</evidence>
<dbReference type="InterPro" id="IPR000425">
    <property type="entry name" value="MIP"/>
</dbReference>
<feature type="transmembrane region" description="Helical" evidence="8">
    <location>
        <begin position="84"/>
        <end position="107"/>
    </location>
</feature>
<dbReference type="GO" id="GO:0015254">
    <property type="term" value="F:glycerol channel activity"/>
    <property type="evidence" value="ECO:0007669"/>
    <property type="project" value="TreeGrafter"/>
</dbReference>
<dbReference type="InterPro" id="IPR023271">
    <property type="entry name" value="Aquaporin-like"/>
</dbReference>
<accession>A0A261XYA5</accession>
<dbReference type="InterPro" id="IPR022357">
    <property type="entry name" value="MIP_CS"/>
</dbReference>
<keyword evidence="4 7" id="KW-0812">Transmembrane</keyword>